<feature type="non-terminal residue" evidence="1">
    <location>
        <position position="1"/>
    </location>
</feature>
<name>W8BA16_CERCA</name>
<organism evidence="1">
    <name type="scientific">Ceratitis capitata</name>
    <name type="common">Mediterranean fruit fly</name>
    <name type="synonym">Tephritis capitata</name>
    <dbReference type="NCBI Taxonomy" id="7213"/>
    <lineage>
        <taxon>Eukaryota</taxon>
        <taxon>Metazoa</taxon>
        <taxon>Ecdysozoa</taxon>
        <taxon>Arthropoda</taxon>
        <taxon>Hexapoda</taxon>
        <taxon>Insecta</taxon>
        <taxon>Pterygota</taxon>
        <taxon>Neoptera</taxon>
        <taxon>Endopterygota</taxon>
        <taxon>Diptera</taxon>
        <taxon>Brachycera</taxon>
        <taxon>Muscomorpha</taxon>
        <taxon>Tephritoidea</taxon>
        <taxon>Tephritidae</taxon>
        <taxon>Ceratitis</taxon>
        <taxon>Ceratitis</taxon>
    </lineage>
</organism>
<proteinExistence type="evidence at transcript level"/>
<dbReference type="AlphaFoldDB" id="W8BA16"/>
<evidence type="ECO:0000313" key="1">
    <source>
        <dbReference type="EMBL" id="JAB95512.1"/>
    </source>
</evidence>
<sequence>PLTRKWRGSFPMATIISKTATCGSRLLVALLLRSLCIRNVQLFNAAYALAGSLDLTFFSKDDHFVWPEFIWKTLQEGTKCNTSNETIDILREKFPHRVIS</sequence>
<protein>
    <submittedName>
        <fullName evidence="1">Uncharacterized protein</fullName>
    </submittedName>
</protein>
<accession>W8BA16</accession>
<reference evidence="1" key="2">
    <citation type="journal article" date="2014" name="BMC Genomics">
        <title>A genomic perspective to assessing quality of mass-reared SIT flies used in Mediterranean fruit fly (Ceratitis capitata) eradication in California.</title>
        <authorList>
            <person name="Calla B."/>
            <person name="Hall B."/>
            <person name="Hou S."/>
            <person name="Geib S.M."/>
        </authorList>
    </citation>
    <scope>NUCLEOTIDE SEQUENCE</scope>
</reference>
<reference evidence="1" key="1">
    <citation type="submission" date="2013-07" db="EMBL/GenBank/DDBJ databases">
        <authorList>
            <person name="Geib S."/>
        </authorList>
    </citation>
    <scope>NUCLEOTIDE SEQUENCE</scope>
</reference>
<dbReference type="EMBL" id="GAMC01011043">
    <property type="protein sequence ID" value="JAB95512.1"/>
    <property type="molecule type" value="mRNA"/>
</dbReference>